<dbReference type="Proteomes" id="UP000054324">
    <property type="component" value="Unassembled WGS sequence"/>
</dbReference>
<dbReference type="OrthoDB" id="1668230at2759"/>
<organism evidence="3 4">
    <name type="scientific">Opisthorchis viverrini</name>
    <name type="common">Southeast Asian liver fluke</name>
    <dbReference type="NCBI Taxonomy" id="6198"/>
    <lineage>
        <taxon>Eukaryota</taxon>
        <taxon>Metazoa</taxon>
        <taxon>Spiralia</taxon>
        <taxon>Lophotrochozoa</taxon>
        <taxon>Platyhelminthes</taxon>
        <taxon>Trematoda</taxon>
        <taxon>Digenea</taxon>
        <taxon>Opisthorchiida</taxon>
        <taxon>Opisthorchiata</taxon>
        <taxon>Opisthorchiidae</taxon>
        <taxon>Opisthorchis</taxon>
    </lineage>
</organism>
<keyword evidence="1" id="KW-1133">Transmembrane helix</keyword>
<evidence type="ECO:0000313" key="4">
    <source>
        <dbReference type="Proteomes" id="UP000054324"/>
    </source>
</evidence>
<dbReference type="PROSITE" id="PS50086">
    <property type="entry name" value="TBC_RABGAP"/>
    <property type="match status" value="1"/>
</dbReference>
<evidence type="ECO:0000313" key="3">
    <source>
        <dbReference type="EMBL" id="KER18070.1"/>
    </source>
</evidence>
<dbReference type="AlphaFoldDB" id="A0A074Z436"/>
<feature type="transmembrane region" description="Helical" evidence="1">
    <location>
        <begin position="35"/>
        <end position="57"/>
    </location>
</feature>
<keyword evidence="4" id="KW-1185">Reference proteome</keyword>
<dbReference type="GeneID" id="20330479"/>
<dbReference type="SUPFAM" id="SSF47923">
    <property type="entry name" value="Ypt/Rab-GAP domain of gyp1p"/>
    <property type="match status" value="1"/>
</dbReference>
<accession>A0A074Z436</accession>
<proteinExistence type="predicted"/>
<gene>
    <name evidence="3" type="ORF">T265_16314</name>
</gene>
<feature type="transmembrane region" description="Helical" evidence="1">
    <location>
        <begin position="69"/>
        <end position="90"/>
    </location>
</feature>
<protein>
    <recommendedName>
        <fullName evidence="2">Rab-GAP TBC domain-containing protein</fullName>
    </recommendedName>
</protein>
<dbReference type="InterPro" id="IPR000195">
    <property type="entry name" value="Rab-GAP-TBC_dom"/>
</dbReference>
<feature type="non-terminal residue" evidence="3">
    <location>
        <position position="117"/>
    </location>
</feature>
<feature type="transmembrane region" description="Helical" evidence="1">
    <location>
        <begin position="96"/>
        <end position="116"/>
    </location>
</feature>
<keyword evidence="1" id="KW-0812">Transmembrane</keyword>
<dbReference type="RefSeq" id="XP_009178183.1">
    <property type="nucleotide sequence ID" value="XM_009179919.1"/>
</dbReference>
<dbReference type="Gene3D" id="1.10.472.80">
    <property type="entry name" value="Ypt/Rab-GAP domain of gyp1p, domain 3"/>
    <property type="match status" value="1"/>
</dbReference>
<dbReference type="InterPro" id="IPR035969">
    <property type="entry name" value="Rab-GAP_TBC_sf"/>
</dbReference>
<evidence type="ECO:0000259" key="2">
    <source>
        <dbReference type="PROSITE" id="PS50086"/>
    </source>
</evidence>
<dbReference type="CTD" id="20330479"/>
<dbReference type="EMBL" id="KL613027">
    <property type="protein sequence ID" value="KER18070.1"/>
    <property type="molecule type" value="Genomic_DNA"/>
</dbReference>
<sequence>MDSVAAVFVRLCHPDQALAAACLHALFHTKLSGFFSTGGFTTGLKAFFNVLFRLFAFHAPGLAVTLTNLNVPLVGLTTGWIYTMFAHAMPLDRTELLWDTLIVGPPSFLMFFYIAIF</sequence>
<keyword evidence="1" id="KW-0472">Membrane</keyword>
<feature type="domain" description="Rab-GAP TBC" evidence="2">
    <location>
        <begin position="1"/>
        <end position="105"/>
    </location>
</feature>
<dbReference type="Pfam" id="PF00566">
    <property type="entry name" value="RabGAP-TBC"/>
    <property type="match status" value="1"/>
</dbReference>
<dbReference type="KEGG" id="ovi:T265_16314"/>
<name>A0A074Z436_OPIVI</name>
<evidence type="ECO:0000256" key="1">
    <source>
        <dbReference type="SAM" id="Phobius"/>
    </source>
</evidence>
<reference evidence="3 4" key="1">
    <citation type="submission" date="2013-11" db="EMBL/GenBank/DDBJ databases">
        <title>Opisthorchis viverrini - life in the bile duct.</title>
        <authorList>
            <person name="Young N.D."/>
            <person name="Nagarajan N."/>
            <person name="Lin S.J."/>
            <person name="Korhonen P.K."/>
            <person name="Jex A.R."/>
            <person name="Hall R.S."/>
            <person name="Safavi-Hemami H."/>
            <person name="Kaewkong W."/>
            <person name="Bertrand D."/>
            <person name="Gao S."/>
            <person name="Seet Q."/>
            <person name="Wongkham S."/>
            <person name="Teh B.T."/>
            <person name="Wongkham C."/>
            <person name="Intapan P.M."/>
            <person name="Maleewong W."/>
            <person name="Yang X."/>
            <person name="Hu M."/>
            <person name="Wang Z."/>
            <person name="Hofmann A."/>
            <person name="Sternberg P.W."/>
            <person name="Tan P."/>
            <person name="Wang J."/>
            <person name="Gasser R.B."/>
        </authorList>
    </citation>
    <scope>NUCLEOTIDE SEQUENCE [LARGE SCALE GENOMIC DNA]</scope>
</reference>